<protein>
    <submittedName>
        <fullName evidence="2">ABC transporter permease</fullName>
    </submittedName>
</protein>
<dbReference type="SUPFAM" id="SSF49842">
    <property type="entry name" value="TNF-like"/>
    <property type="match status" value="1"/>
</dbReference>
<accession>A0A9X6TGC1</accession>
<dbReference type="Gene3D" id="2.60.120.40">
    <property type="match status" value="1"/>
</dbReference>
<comment type="caution">
    <text evidence="2">The sequence shown here is derived from an EMBL/GenBank/DDBJ whole genome shotgun (WGS) entry which is preliminary data.</text>
</comment>
<evidence type="ECO:0000313" key="2">
    <source>
        <dbReference type="EMBL" id="PEA85679.1"/>
    </source>
</evidence>
<dbReference type="Pfam" id="PF00386">
    <property type="entry name" value="C1q"/>
    <property type="match status" value="1"/>
</dbReference>
<sequence>MSYYYYCKYCDDYKKKEHKCSKSHDKYCDERHQINVKVDCCCGNKTDPSVRASGFKAISNVDQRINANTIVEVLFQMEQFDYDNEYNPATSTFTAKTAGLYIFNPSIVFVPDNQVIPFSIVLALFVNNELITRGADTEYYESSPPFVGFVVKDTVIVQLNAGDQVEIRVFSPQPGVLEAGVNTSFSAGRFPSPA</sequence>
<name>A0A9X6TGC1_BACTU</name>
<evidence type="ECO:0000313" key="3">
    <source>
        <dbReference type="Proteomes" id="UP000220702"/>
    </source>
</evidence>
<dbReference type="InterPro" id="IPR008983">
    <property type="entry name" value="Tumour_necrosis_fac-like_dom"/>
</dbReference>
<feature type="domain" description="C1q" evidence="1">
    <location>
        <begin position="48"/>
        <end position="194"/>
    </location>
</feature>
<gene>
    <name evidence="2" type="ORF">CON71_34385</name>
</gene>
<dbReference type="InterPro" id="IPR001073">
    <property type="entry name" value="C1q_dom"/>
</dbReference>
<dbReference type="EMBL" id="NVNL01000175">
    <property type="protein sequence ID" value="PEA85679.1"/>
    <property type="molecule type" value="Genomic_DNA"/>
</dbReference>
<organism evidence="2 3">
    <name type="scientific">Bacillus thuringiensis</name>
    <dbReference type="NCBI Taxonomy" id="1428"/>
    <lineage>
        <taxon>Bacteria</taxon>
        <taxon>Bacillati</taxon>
        <taxon>Bacillota</taxon>
        <taxon>Bacilli</taxon>
        <taxon>Bacillales</taxon>
        <taxon>Bacillaceae</taxon>
        <taxon>Bacillus</taxon>
        <taxon>Bacillus cereus group</taxon>
    </lineage>
</organism>
<dbReference type="PROSITE" id="PS50871">
    <property type="entry name" value="C1Q"/>
    <property type="match status" value="1"/>
</dbReference>
<dbReference type="Proteomes" id="UP000220702">
    <property type="component" value="Unassembled WGS sequence"/>
</dbReference>
<proteinExistence type="predicted"/>
<evidence type="ECO:0000259" key="1">
    <source>
        <dbReference type="PROSITE" id="PS50871"/>
    </source>
</evidence>
<dbReference type="RefSeq" id="WP_098902975.1">
    <property type="nucleotide sequence ID" value="NZ_NVNL01000175.1"/>
</dbReference>
<dbReference type="AlphaFoldDB" id="A0A9X6TGC1"/>
<reference evidence="2 3" key="1">
    <citation type="submission" date="2017-09" db="EMBL/GenBank/DDBJ databases">
        <title>Large-scale bioinformatics analysis of Bacillus genomes uncovers conserved roles of natural products in bacterial physiology.</title>
        <authorList>
            <consortium name="Agbiome Team Llc"/>
            <person name="Bleich R.M."/>
            <person name="Grubbs K.J."/>
            <person name="Santa Maria K.C."/>
            <person name="Allen S.E."/>
            <person name="Farag S."/>
            <person name="Shank E.A."/>
            <person name="Bowers A."/>
        </authorList>
    </citation>
    <scope>NUCLEOTIDE SEQUENCE [LARGE SCALE GENOMIC DNA]</scope>
    <source>
        <strain evidence="2 3">AFS089089</strain>
    </source>
</reference>